<feature type="signal peptide" evidence="5">
    <location>
        <begin position="1"/>
        <end position="24"/>
    </location>
</feature>
<dbReference type="SMART" id="SM00473">
    <property type="entry name" value="PAN_AP"/>
    <property type="match status" value="1"/>
</dbReference>
<dbReference type="Pfam" id="PF01453">
    <property type="entry name" value="B_lectin"/>
    <property type="match status" value="1"/>
</dbReference>
<feature type="domain" description="Bulb-type lectin" evidence="6">
    <location>
        <begin position="25"/>
        <end position="145"/>
    </location>
</feature>
<dbReference type="Gene3D" id="1.10.510.10">
    <property type="entry name" value="Transferase(Phosphotransferase) domain 1"/>
    <property type="match status" value="1"/>
</dbReference>
<keyword evidence="4" id="KW-1133">Transmembrane helix</keyword>
<organism evidence="8 9">
    <name type="scientific">Xanthoceras sorbifolium</name>
    <dbReference type="NCBI Taxonomy" id="99658"/>
    <lineage>
        <taxon>Eukaryota</taxon>
        <taxon>Viridiplantae</taxon>
        <taxon>Streptophyta</taxon>
        <taxon>Embryophyta</taxon>
        <taxon>Tracheophyta</taxon>
        <taxon>Spermatophyta</taxon>
        <taxon>Magnoliopsida</taxon>
        <taxon>eudicotyledons</taxon>
        <taxon>Gunneridae</taxon>
        <taxon>Pentapetalae</taxon>
        <taxon>rosids</taxon>
        <taxon>malvids</taxon>
        <taxon>Sapindales</taxon>
        <taxon>Sapindaceae</taxon>
        <taxon>Xanthoceroideae</taxon>
        <taxon>Xanthoceras</taxon>
    </lineage>
</organism>
<sequence>MEGLSFFSFVSSFIVYLSMELSLAADTINPTRSMRDGETLVSSSQGFELGFFSPGSSKSRYLGLWYKEGPGQVVWVANRNKPILDSHGVLSINNYGNLVLLDKKKGIIWSGNASRKVENPVAQLLDSGNLVLRDNFSTSSEIYLWQSFDYPSDTLLPGMKLGWDLKTGLQRYLTSWRSADDPSPGDFTFRLDIHVLPQMTMYRGSGKMTRTGPWNGVFFGGIPKNPNLLFEPVLVHNEDELYYSYDFFNNPVIMLLKLNQSGNMQCLIWMEKTSVWDIIYTAPRDACGIYGNCGANSVCSIDKTPICECLKGFVPQLQYNQTLPKTCVRSVPLNCERGDGFLQVGSIKLPDLLEVSLIEGISLKECEAKCLKNCSCRAYANSDIREGGRGCLMWFGDLIDIRKHIVDSRGQEVYIRVPASELGPKKKVHNTILVVSVISVIFIAEVLIFRLIWKKMKQKEYAIEGTYSIKSDIFSFGVILLEIISGKRNRGFSHPAHHHNLLGHAWMLWNEKRALELIDPCFEDSCVNYEALRCVQVGLLCVQNFPEDRPAMSSVVLMLSNMGATLPEPKQPGFFSLVDMPATSRKEELYSNCTVTITVMEGR</sequence>
<evidence type="ECO:0000256" key="1">
    <source>
        <dbReference type="ARBA" id="ARBA00022729"/>
    </source>
</evidence>
<dbReference type="SUPFAM" id="SSF51110">
    <property type="entry name" value="alpha-D-mannose-specific plant lectins"/>
    <property type="match status" value="1"/>
</dbReference>
<evidence type="ECO:0000256" key="3">
    <source>
        <dbReference type="ARBA" id="ARBA00023180"/>
    </source>
</evidence>
<evidence type="ECO:0000313" key="8">
    <source>
        <dbReference type="EMBL" id="KAH7544241.1"/>
    </source>
</evidence>
<feature type="domain" description="Apple" evidence="7">
    <location>
        <begin position="335"/>
        <end position="418"/>
    </location>
</feature>
<accession>A0ABQ8H1Z9</accession>
<keyword evidence="3" id="KW-0325">Glycoprotein</keyword>
<dbReference type="Pfam" id="PF08276">
    <property type="entry name" value="PAN_2"/>
    <property type="match status" value="1"/>
</dbReference>
<keyword evidence="4" id="KW-0812">Transmembrane</keyword>
<dbReference type="SUPFAM" id="SSF56112">
    <property type="entry name" value="Protein kinase-like (PK-like)"/>
    <property type="match status" value="1"/>
</dbReference>
<dbReference type="Proteomes" id="UP000827721">
    <property type="component" value="Unassembled WGS sequence"/>
</dbReference>
<dbReference type="CDD" id="cd01098">
    <property type="entry name" value="PAN_AP_plant"/>
    <property type="match status" value="1"/>
</dbReference>
<dbReference type="InterPro" id="IPR011009">
    <property type="entry name" value="Kinase-like_dom_sf"/>
</dbReference>
<dbReference type="InterPro" id="IPR003609">
    <property type="entry name" value="Pan_app"/>
</dbReference>
<dbReference type="SMART" id="SM00108">
    <property type="entry name" value="B_lectin"/>
    <property type="match status" value="1"/>
</dbReference>
<feature type="transmembrane region" description="Helical" evidence="4">
    <location>
        <begin position="432"/>
        <end position="453"/>
    </location>
</feature>
<keyword evidence="1 5" id="KW-0732">Signal</keyword>
<evidence type="ECO:0000259" key="7">
    <source>
        <dbReference type="PROSITE" id="PS50948"/>
    </source>
</evidence>
<keyword evidence="2" id="KW-1015">Disulfide bond</keyword>
<dbReference type="PANTHER" id="PTHR32444:SF118">
    <property type="entry name" value="OS09G0551150 PROTEIN"/>
    <property type="match status" value="1"/>
</dbReference>
<evidence type="ECO:0000313" key="9">
    <source>
        <dbReference type="Proteomes" id="UP000827721"/>
    </source>
</evidence>
<dbReference type="PROSITE" id="PS50927">
    <property type="entry name" value="BULB_LECTIN"/>
    <property type="match status" value="1"/>
</dbReference>
<dbReference type="Gene3D" id="2.90.10.10">
    <property type="entry name" value="Bulb-type lectin domain"/>
    <property type="match status" value="1"/>
</dbReference>
<dbReference type="Pfam" id="PF00954">
    <property type="entry name" value="S_locus_glycop"/>
    <property type="match status" value="1"/>
</dbReference>
<dbReference type="InterPro" id="IPR036426">
    <property type="entry name" value="Bulb-type_lectin_dom_sf"/>
</dbReference>
<reference evidence="8 9" key="1">
    <citation type="submission" date="2021-02" db="EMBL/GenBank/DDBJ databases">
        <title>Plant Genome Project.</title>
        <authorList>
            <person name="Zhang R.-G."/>
        </authorList>
    </citation>
    <scope>NUCLEOTIDE SEQUENCE [LARGE SCALE GENOMIC DNA]</scope>
    <source>
        <tissue evidence="8">Leaves</tissue>
    </source>
</reference>
<dbReference type="InterPro" id="IPR000858">
    <property type="entry name" value="S_locus_glycoprot_dom"/>
</dbReference>
<dbReference type="EMBL" id="JAFEMO010000015">
    <property type="protein sequence ID" value="KAH7544241.1"/>
    <property type="molecule type" value="Genomic_DNA"/>
</dbReference>
<feature type="chain" id="PRO_5046064618" description="S-locus glycoprotein" evidence="5">
    <location>
        <begin position="25"/>
        <end position="603"/>
    </location>
</feature>
<gene>
    <name evidence="8" type="ORF">JRO89_XS15G0135100</name>
</gene>
<keyword evidence="4" id="KW-0472">Membrane</keyword>
<keyword evidence="9" id="KW-1185">Reference proteome</keyword>
<name>A0ABQ8H1Z9_9ROSI</name>
<evidence type="ECO:0000256" key="4">
    <source>
        <dbReference type="SAM" id="Phobius"/>
    </source>
</evidence>
<protein>
    <recommendedName>
        <fullName evidence="10">S-locus glycoprotein</fullName>
    </recommendedName>
</protein>
<evidence type="ECO:0000256" key="2">
    <source>
        <dbReference type="ARBA" id="ARBA00023157"/>
    </source>
</evidence>
<dbReference type="PROSITE" id="PS50948">
    <property type="entry name" value="PAN"/>
    <property type="match status" value="1"/>
</dbReference>
<evidence type="ECO:0000259" key="6">
    <source>
        <dbReference type="PROSITE" id="PS50927"/>
    </source>
</evidence>
<comment type="caution">
    <text evidence="8">The sequence shown here is derived from an EMBL/GenBank/DDBJ whole genome shotgun (WGS) entry which is preliminary data.</text>
</comment>
<dbReference type="PANTHER" id="PTHR32444">
    <property type="entry name" value="BULB-TYPE LECTIN DOMAIN-CONTAINING PROTEIN"/>
    <property type="match status" value="1"/>
</dbReference>
<dbReference type="InterPro" id="IPR001480">
    <property type="entry name" value="Bulb-type_lectin_dom"/>
</dbReference>
<evidence type="ECO:0008006" key="10">
    <source>
        <dbReference type="Google" id="ProtNLM"/>
    </source>
</evidence>
<dbReference type="CDD" id="cd00028">
    <property type="entry name" value="B_lectin"/>
    <property type="match status" value="1"/>
</dbReference>
<evidence type="ECO:0000256" key="5">
    <source>
        <dbReference type="SAM" id="SignalP"/>
    </source>
</evidence>
<proteinExistence type="predicted"/>